<dbReference type="Pfam" id="PF00607">
    <property type="entry name" value="Gag_p24"/>
    <property type="match status" value="1"/>
</dbReference>
<evidence type="ECO:0000256" key="1">
    <source>
        <dbReference type="ARBA" id="ARBA00022723"/>
    </source>
</evidence>
<dbReference type="AGR" id="RGD:402188341"/>
<dbReference type="Ensembl" id="ENSRNOT00000097392.2">
    <property type="protein sequence ID" value="ENSRNOP00000080093.2"/>
    <property type="gene ID" value="ENSRNOG00000069830.2"/>
</dbReference>
<dbReference type="PANTHER" id="PTHR40389:SF3">
    <property type="entry name" value="IGE-BINDING PROTEIN"/>
    <property type="match status" value="1"/>
</dbReference>
<evidence type="ECO:0000259" key="6">
    <source>
        <dbReference type="PROSITE" id="PS50158"/>
    </source>
</evidence>
<dbReference type="RGD" id="402123653">
    <property type="gene designation" value="LOC134484302"/>
</dbReference>
<dbReference type="Gene3D" id="1.10.1200.30">
    <property type="match status" value="1"/>
</dbReference>
<dbReference type="RGD" id="402194160">
    <property type="gene designation" value="LOC134481922"/>
</dbReference>
<dbReference type="PANTHER" id="PTHR40389">
    <property type="entry name" value="ENDOGENOUS RETROVIRUS GROUP K MEMBER 24 GAG POLYPROTEIN-RELATED"/>
    <property type="match status" value="1"/>
</dbReference>
<dbReference type="GO" id="GO:0005198">
    <property type="term" value="F:structural molecule activity"/>
    <property type="evidence" value="ECO:0007669"/>
    <property type="project" value="InterPro"/>
</dbReference>
<keyword evidence="8" id="KW-1185">Reference proteome</keyword>
<dbReference type="Gene3D" id="1.10.150.490">
    <property type="entry name" value="Retroviral GAG p10 protein"/>
    <property type="match status" value="1"/>
</dbReference>
<evidence type="ECO:0000313" key="12">
    <source>
        <dbReference type="RGD" id="402194160"/>
    </source>
</evidence>
<reference evidence="7" key="2">
    <citation type="submission" date="2025-08" db="UniProtKB">
        <authorList>
            <consortium name="Ensembl"/>
        </authorList>
    </citation>
    <scope>IDENTIFICATION</scope>
    <source>
        <strain evidence="7">Brown Norway</strain>
    </source>
</reference>
<dbReference type="InterPro" id="IPR003322">
    <property type="entry name" value="B_retro_matrix"/>
</dbReference>
<protein>
    <submittedName>
        <fullName evidence="7">IgE-binding protein-like</fullName>
    </submittedName>
</protein>
<organism evidence="7 8">
    <name type="scientific">Rattus norvegicus</name>
    <name type="common">Rat</name>
    <dbReference type="NCBI Taxonomy" id="10116"/>
    <lineage>
        <taxon>Eukaryota</taxon>
        <taxon>Metazoa</taxon>
        <taxon>Chordata</taxon>
        <taxon>Craniata</taxon>
        <taxon>Vertebrata</taxon>
        <taxon>Euteleostomi</taxon>
        <taxon>Mammalia</taxon>
        <taxon>Eutheria</taxon>
        <taxon>Euarchontoglires</taxon>
        <taxon>Glires</taxon>
        <taxon>Rodentia</taxon>
        <taxon>Myomorpha</taxon>
        <taxon>Muroidea</taxon>
        <taxon>Muridae</taxon>
        <taxon>Murinae</taxon>
        <taxon>Rattus</taxon>
    </lineage>
</organism>
<dbReference type="AGR" id="RGD:402382467"/>
<dbReference type="AGR" id="RGD:402123653"/>
<reference evidence="7" key="3">
    <citation type="submission" date="2025-09" db="UniProtKB">
        <authorList>
            <consortium name="Ensembl"/>
        </authorList>
    </citation>
    <scope>IDENTIFICATION</scope>
    <source>
        <strain evidence="7">Brown Norway</strain>
    </source>
</reference>
<dbReference type="AGR" id="RGD:402054865"/>
<dbReference type="SUPFAM" id="SSF47836">
    <property type="entry name" value="Retroviral matrix proteins"/>
    <property type="match status" value="1"/>
</dbReference>
<dbReference type="RGD" id="402382467">
    <property type="gene designation" value="LOC134484073"/>
</dbReference>
<dbReference type="InterPro" id="IPR038124">
    <property type="entry name" value="B_retro_matrix_sf"/>
</dbReference>
<dbReference type="InterPro" id="IPR001878">
    <property type="entry name" value="Znf_CCHC"/>
</dbReference>
<dbReference type="Proteomes" id="UP000002494">
    <property type="component" value="Chromosome 3"/>
</dbReference>
<accession>A0A8I5ZPX7</accession>
<evidence type="ECO:0000313" key="8">
    <source>
        <dbReference type="Proteomes" id="UP000002494"/>
    </source>
</evidence>
<keyword evidence="1" id="KW-0479">Metal-binding</keyword>
<dbReference type="AlphaFoldDB" id="A0A8I5ZPX7"/>
<keyword evidence="3" id="KW-0862">Zinc</keyword>
<dbReference type="AGR" id="RGD:402368588"/>
<dbReference type="Pfam" id="PF14787">
    <property type="entry name" value="zf-CCHC_5"/>
    <property type="match status" value="1"/>
</dbReference>
<sequence length="611" mass="68670">MGSSHSTPLLSALQELLGQRKLKIEKKILLSFLDECNRCAPWFIVSGSLTLRAWERLGKDLDKETTVGKLKPGTKPLWRIIRACLEDKRCEEAVRTGQRILTEQQESMSEGEKVLKEGKKRKGGKEVKEKAEKIKERIDKGENSNQDQGIKKIYPSLKALTLEMSSDSEFSDSDLADLEEEVAHYEKEIYHSDWPNTYAVQKQAKDLDKKAIMPTAPPAPSYNFQRKTMVKSARGTSFCPEVWKELGLSFPVFLDANGQRHHEPVDFKTIKQLAESVKTYGVSAAFVMAQIETLGRYCLTPGDWGTLARACLSPGQYLDWKSFLYENANAQAAINLASGADPQRHWDADMLLGIGRFALDQTGYPDQVYTQINDIAIKAWKALPNRGAVSGNLTKVLQGPTEPFSDFVARMVESATKIFGDPDTAMPLIKQLVYEQCTKECRSAITPYKHKGLEVWMKVCREIGGPLTNFGLAAAMMQLKGKGSADTCYKCGHKGHYRRQCPENNKEQSIKKHQRPNLCPRCKKGNHWASECRSVKDLNGRPLVTGHDSAWPKNGRRGPRPQGPQIYGALQNDRQGQSRRRSWPSLHHPKDLGEPLRAPQDWTSTPPPDSY</sequence>
<dbReference type="Gene3D" id="4.10.60.10">
    <property type="entry name" value="Zinc finger, CCHC-type"/>
    <property type="match status" value="1"/>
</dbReference>
<dbReference type="Pfam" id="PF00098">
    <property type="entry name" value="zf-CCHC"/>
    <property type="match status" value="1"/>
</dbReference>
<evidence type="ECO:0000256" key="5">
    <source>
        <dbReference type="SAM" id="MobiDB-lite"/>
    </source>
</evidence>
<dbReference type="InterPro" id="IPR008919">
    <property type="entry name" value="Retrov_capsid_N"/>
</dbReference>
<dbReference type="Pfam" id="PF02337">
    <property type="entry name" value="Gag_p10"/>
    <property type="match status" value="1"/>
</dbReference>
<keyword evidence="2 4" id="KW-0863">Zinc-finger</keyword>
<dbReference type="SUPFAM" id="SSF47943">
    <property type="entry name" value="Retrovirus capsid protein, N-terminal core domain"/>
    <property type="match status" value="1"/>
</dbReference>
<dbReference type="RGD" id="402368588">
    <property type="gene designation" value="LOC134479297"/>
</dbReference>
<evidence type="ECO:0000313" key="9">
    <source>
        <dbReference type="RGD" id="402054865"/>
    </source>
</evidence>
<dbReference type="Pfam" id="PF19317">
    <property type="entry name" value="Gag_p24_C"/>
    <property type="match status" value="1"/>
</dbReference>
<evidence type="ECO:0000313" key="10">
    <source>
        <dbReference type="RGD" id="402123653"/>
    </source>
</evidence>
<dbReference type="InterPro" id="IPR008916">
    <property type="entry name" value="Retrov_capsid_C"/>
</dbReference>
<feature type="region of interest" description="Disordered" evidence="5">
    <location>
        <begin position="111"/>
        <end position="132"/>
    </location>
</feature>
<evidence type="ECO:0000256" key="2">
    <source>
        <dbReference type="ARBA" id="ARBA00022771"/>
    </source>
</evidence>
<evidence type="ECO:0000256" key="3">
    <source>
        <dbReference type="ARBA" id="ARBA00022833"/>
    </source>
</evidence>
<dbReference type="OMA" id="CTTIHEV"/>
<gene>
    <name evidence="9" type="primary">LOC134485158</name>
    <name evidence="13" type="synonym">LOC134479297</name>
    <name evidence="12" type="synonym">LOC134481922</name>
    <name evidence="11" type="synonym">LOC134483964</name>
    <name evidence="7 14" type="synonym">LOC134484073</name>
    <name evidence="10" type="synonym">LOC134484302</name>
</gene>
<dbReference type="InterPro" id="IPR036875">
    <property type="entry name" value="Znf_CCHC_sf"/>
</dbReference>
<feature type="domain" description="CCHC-type" evidence="6">
    <location>
        <begin position="488"/>
        <end position="503"/>
    </location>
</feature>
<dbReference type="InterPro" id="IPR050195">
    <property type="entry name" value="Primate_lentivir_Gag_pol-like"/>
</dbReference>
<evidence type="ECO:0000313" key="13">
    <source>
        <dbReference type="RGD" id="402368588"/>
    </source>
</evidence>
<evidence type="ECO:0000256" key="4">
    <source>
        <dbReference type="PROSITE-ProRule" id="PRU00047"/>
    </source>
</evidence>
<dbReference type="AGR" id="RGD:402194160"/>
<proteinExistence type="predicted"/>
<dbReference type="Gene3D" id="1.10.375.10">
    <property type="entry name" value="Human Immunodeficiency Virus Type 1 Capsid Protein"/>
    <property type="match status" value="1"/>
</dbReference>
<dbReference type="RGD" id="402188341">
    <property type="gene designation" value="LOC134483964"/>
</dbReference>
<evidence type="ECO:0000313" key="11">
    <source>
        <dbReference type="RGD" id="402188341"/>
    </source>
</evidence>
<feature type="region of interest" description="Disordered" evidence="5">
    <location>
        <begin position="539"/>
        <end position="611"/>
    </location>
</feature>
<dbReference type="RGD" id="402054865">
    <property type="gene designation" value="LOC134485158"/>
</dbReference>
<dbReference type="PROSITE" id="PS50158">
    <property type="entry name" value="ZF_CCHC"/>
    <property type="match status" value="1"/>
</dbReference>
<reference evidence="7" key="1">
    <citation type="submission" date="2024-01" db="EMBL/GenBank/DDBJ databases">
        <title>GRCr8: a new rat reference genome assembly contstructed from accurate long reads and long range scaffolding.</title>
        <authorList>
            <person name="Doris P.A."/>
            <person name="Kalbfleisch T."/>
            <person name="Li K."/>
            <person name="Howe K."/>
            <person name="Wood J."/>
        </authorList>
    </citation>
    <scope>NUCLEOTIDE SEQUENCE [LARGE SCALE GENOMIC DNA]</scope>
    <source>
        <strain evidence="7">Brown Norway</strain>
    </source>
</reference>
<dbReference type="GeneTree" id="ENSGT00940000162994"/>
<evidence type="ECO:0000313" key="14">
    <source>
        <dbReference type="RGD" id="402382467"/>
    </source>
</evidence>
<dbReference type="InterPro" id="IPR010999">
    <property type="entry name" value="Retrovr_matrix"/>
</dbReference>
<name>A0A8I5ZPX7_RAT</name>
<dbReference type="SMART" id="SM00343">
    <property type="entry name" value="ZnF_C2HC"/>
    <property type="match status" value="2"/>
</dbReference>
<dbReference type="InterPro" id="IPR045345">
    <property type="entry name" value="Gag_p24_C"/>
</dbReference>
<evidence type="ECO:0000313" key="7">
    <source>
        <dbReference type="Ensembl" id="ENSRNOP00000080093.2"/>
    </source>
</evidence>
<dbReference type="SUPFAM" id="SSF47353">
    <property type="entry name" value="Retrovirus capsid dimerization domain-like"/>
    <property type="match status" value="1"/>
</dbReference>
<dbReference type="SUPFAM" id="SSF57756">
    <property type="entry name" value="Retrovirus zinc finger-like domains"/>
    <property type="match status" value="2"/>
</dbReference>